<feature type="compositionally biased region" description="Polar residues" evidence="3">
    <location>
        <begin position="76"/>
        <end position="89"/>
    </location>
</feature>
<sequence length="923" mass="99759">MSGLPLDYTPLESLLLFQSLACYGVDPQVFTRVSDLLLRNDAVKSAPGFSEDRLSPDALRDLYLRLLKDAVRDELQPQNENEQPVTNGDSPSRKRKAPSPSLPSVQEAAQHQHLLPQLIATLYARYRHHAIAEIREHEKRYEHFSRELRAIENGLWDDRLQREHQINGTKEAPQPSPPAEPSPIVAPHAAEVAPQEPQGPVKPSPQPPQASPPGSKEQSPDSSQQSQAPRRSSAKIESIINHPSDTPANGSASPHQKPAAQSPVQPQAQTQPPPLQRTPSHPQQPQQQQQQQQQQQPQPARPHPQQQPPHGPYPSPYGPPHTPAAAGPAQSPTLQNVPITSRPAQGPQQGSPQGPPVILPPPSNMQFPPPPMQVPSMQEGNGGPYPHRPASGSPHQQQRPFPPGPAPGPPPHSPHAYHPPPHVQQPGYYPQYAGQHPYPHHQPMYHPPVQHPPMPPKGGGGGVILEPFQVMAQDPVKAHKAQELQMRQQQQAQAARPPSRAAPSPRNIAATLAKPQQMPQFHPSAGPIPPYPHPNATPSVRRPPVLRISTRFGSWKQSLPPTDKPVSDSNPAPLSPITPERTPELQSSAPPSSTSKSKRAVKSKEMPAPDAAETPRPGRGSRKGARKARGTSVASSAVTGSVRGRTRSHSVASQADDPTTDVKAEPSTPAETMESDAQSTTETPTSGGRRTRRRAGTLQSVPEQPQGANNKRKRDQREESETAEPEVPDVDLNMGTPGPPNFVIASRNFGRMSVPVMNDITSHKHASLFSNPVKAKDAEGYYDIIRRPQDLKSIRAAITNGSRAVAAATQSNADTPSANSPGGAPSTPTQFPTSSTHITLPISEELVPPRGIVNSAQLEKELMRMFANAVMFNSGDEGVVGDAVEMAKDVEASVTNWRAAERTSVYETPAEDLDDGGGKRRKL</sequence>
<dbReference type="Gene3D" id="1.20.920.10">
    <property type="entry name" value="Bromodomain-like"/>
    <property type="match status" value="1"/>
</dbReference>
<dbReference type="PANTHER" id="PTHR15398">
    <property type="entry name" value="BROMODOMAIN-CONTAINING PROTEIN 8"/>
    <property type="match status" value="1"/>
</dbReference>
<feature type="compositionally biased region" description="Pro residues" evidence="3">
    <location>
        <begin position="299"/>
        <end position="322"/>
    </location>
</feature>
<feature type="compositionally biased region" description="Polar residues" evidence="3">
    <location>
        <begin position="551"/>
        <end position="560"/>
    </location>
</feature>
<evidence type="ECO:0000313" key="6">
    <source>
        <dbReference type="Proteomes" id="UP001521116"/>
    </source>
</evidence>
<dbReference type="Pfam" id="PF00439">
    <property type="entry name" value="Bromodomain"/>
    <property type="match status" value="1"/>
</dbReference>
<feature type="compositionally biased region" description="Polar residues" evidence="3">
    <location>
        <begin position="330"/>
        <end position="343"/>
    </location>
</feature>
<feature type="domain" description="Bromo" evidence="4">
    <location>
        <begin position="761"/>
        <end position="880"/>
    </location>
</feature>
<feature type="compositionally biased region" description="Low complexity" evidence="3">
    <location>
        <begin position="277"/>
        <end position="298"/>
    </location>
</feature>
<feature type="region of interest" description="Disordered" evidence="3">
    <location>
        <begin position="807"/>
        <end position="835"/>
    </location>
</feature>
<reference evidence="5 6" key="1">
    <citation type="submission" date="2024-02" db="EMBL/GenBank/DDBJ databases">
        <title>De novo assembly and annotation of 12 fungi associated with fruit tree decline syndrome in Ontario, Canada.</title>
        <authorList>
            <person name="Sulman M."/>
            <person name="Ellouze W."/>
            <person name="Ilyukhin E."/>
        </authorList>
    </citation>
    <scope>NUCLEOTIDE SEQUENCE [LARGE SCALE GENOMIC DNA]</scope>
    <source>
        <strain evidence="5 6">M1-105</strain>
    </source>
</reference>
<feature type="compositionally biased region" description="Low complexity" evidence="3">
    <location>
        <begin position="424"/>
        <end position="444"/>
    </location>
</feature>
<dbReference type="Proteomes" id="UP001521116">
    <property type="component" value="Unassembled WGS sequence"/>
</dbReference>
<feature type="compositionally biased region" description="Polar residues" evidence="3">
    <location>
        <begin position="808"/>
        <end position="820"/>
    </location>
</feature>
<dbReference type="PROSITE" id="PS50014">
    <property type="entry name" value="BROMODOMAIN_2"/>
    <property type="match status" value="1"/>
</dbReference>
<feature type="compositionally biased region" description="Low complexity" evidence="3">
    <location>
        <begin position="212"/>
        <end position="231"/>
    </location>
</feature>
<organism evidence="5 6">
    <name type="scientific">Neofusicoccum ribis</name>
    <dbReference type="NCBI Taxonomy" id="45134"/>
    <lineage>
        <taxon>Eukaryota</taxon>
        <taxon>Fungi</taxon>
        <taxon>Dikarya</taxon>
        <taxon>Ascomycota</taxon>
        <taxon>Pezizomycotina</taxon>
        <taxon>Dothideomycetes</taxon>
        <taxon>Dothideomycetes incertae sedis</taxon>
        <taxon>Botryosphaeriales</taxon>
        <taxon>Botryosphaeriaceae</taxon>
        <taxon>Neofusicoccum</taxon>
    </lineage>
</organism>
<keyword evidence="6" id="KW-1185">Reference proteome</keyword>
<dbReference type="SUPFAM" id="SSF47370">
    <property type="entry name" value="Bromodomain"/>
    <property type="match status" value="1"/>
</dbReference>
<feature type="compositionally biased region" description="Pro residues" evidence="3">
    <location>
        <begin position="445"/>
        <end position="456"/>
    </location>
</feature>
<feature type="compositionally biased region" description="Polar residues" evidence="3">
    <location>
        <begin position="241"/>
        <end position="254"/>
    </location>
</feature>
<proteinExistence type="predicted"/>
<keyword evidence="1 2" id="KW-0103">Bromodomain</keyword>
<feature type="compositionally biased region" description="Pro residues" evidence="3">
    <location>
        <begin position="353"/>
        <end position="373"/>
    </location>
</feature>
<dbReference type="InterPro" id="IPR001487">
    <property type="entry name" value="Bromodomain"/>
</dbReference>
<evidence type="ECO:0000256" key="2">
    <source>
        <dbReference type="PROSITE-ProRule" id="PRU00035"/>
    </source>
</evidence>
<feature type="region of interest" description="Disordered" evidence="3">
    <location>
        <begin position="191"/>
        <end position="737"/>
    </location>
</feature>
<evidence type="ECO:0000313" key="5">
    <source>
        <dbReference type="EMBL" id="KAL1632477.1"/>
    </source>
</evidence>
<feature type="compositionally biased region" description="Basic residues" evidence="3">
    <location>
        <begin position="619"/>
        <end position="629"/>
    </location>
</feature>
<name>A0ABR3SZD2_9PEZI</name>
<feature type="compositionally biased region" description="Pro residues" evidence="3">
    <location>
        <begin position="200"/>
        <end position="211"/>
    </location>
</feature>
<feature type="compositionally biased region" description="Low complexity" evidence="3">
    <location>
        <begin position="630"/>
        <end position="642"/>
    </location>
</feature>
<accession>A0ABR3SZD2</accession>
<dbReference type="InterPro" id="IPR036427">
    <property type="entry name" value="Bromodomain-like_sf"/>
</dbReference>
<dbReference type="PANTHER" id="PTHR15398:SF4">
    <property type="entry name" value="BROMODOMAIN-CONTAINING PROTEIN 8 ISOFORM X1"/>
    <property type="match status" value="1"/>
</dbReference>
<feature type="compositionally biased region" description="Low complexity" evidence="3">
    <location>
        <begin position="487"/>
        <end position="506"/>
    </location>
</feature>
<evidence type="ECO:0000259" key="4">
    <source>
        <dbReference type="PROSITE" id="PS50014"/>
    </source>
</evidence>
<feature type="compositionally biased region" description="Low complexity" evidence="3">
    <location>
        <begin position="825"/>
        <end position="835"/>
    </location>
</feature>
<feature type="compositionally biased region" description="Polar residues" evidence="3">
    <location>
        <begin position="698"/>
        <end position="709"/>
    </location>
</feature>
<feature type="compositionally biased region" description="Pro residues" evidence="3">
    <location>
        <begin position="526"/>
        <end position="535"/>
    </location>
</feature>
<feature type="region of interest" description="Disordered" evidence="3">
    <location>
        <begin position="73"/>
        <end position="109"/>
    </location>
</feature>
<gene>
    <name evidence="5" type="ORF">SLS56_003555</name>
</gene>
<feature type="compositionally biased region" description="Pro residues" evidence="3">
    <location>
        <begin position="400"/>
        <end position="423"/>
    </location>
</feature>
<protein>
    <recommendedName>
        <fullName evidence="4">Bromo domain-containing protein</fullName>
    </recommendedName>
</protein>
<evidence type="ECO:0000256" key="1">
    <source>
        <dbReference type="ARBA" id="ARBA00023117"/>
    </source>
</evidence>
<evidence type="ECO:0000256" key="3">
    <source>
        <dbReference type="SAM" id="MobiDB-lite"/>
    </source>
</evidence>
<dbReference type="EMBL" id="JAJVDC020000029">
    <property type="protein sequence ID" value="KAL1632477.1"/>
    <property type="molecule type" value="Genomic_DNA"/>
</dbReference>
<feature type="region of interest" description="Disordered" evidence="3">
    <location>
        <begin position="904"/>
        <end position="923"/>
    </location>
</feature>
<feature type="compositionally biased region" description="Low complexity" evidence="3">
    <location>
        <begin position="256"/>
        <end position="270"/>
    </location>
</feature>
<comment type="caution">
    <text evidence="5">The sequence shown here is derived from an EMBL/GenBank/DDBJ whole genome shotgun (WGS) entry which is preliminary data.</text>
</comment>